<evidence type="ECO:0000313" key="2">
    <source>
        <dbReference type="EMBL" id="WDH81757.1"/>
    </source>
</evidence>
<evidence type="ECO:0000313" key="4">
    <source>
        <dbReference type="Proteomes" id="UP001220962"/>
    </source>
</evidence>
<accession>A0AAX3MZI5</accession>
<dbReference type="EMBL" id="CP118108">
    <property type="protein sequence ID" value="WDI01484.1"/>
    <property type="molecule type" value="Genomic_DNA"/>
</dbReference>
<keyword evidence="5" id="KW-1185">Reference proteome</keyword>
<dbReference type="RefSeq" id="WP_047913300.1">
    <property type="nucleotide sequence ID" value="NZ_CP118101.1"/>
</dbReference>
<protein>
    <submittedName>
        <fullName evidence="2">PRC-barrel domain-containing protein</fullName>
    </submittedName>
</protein>
<name>A0AAX3MZI5_9BACL</name>
<dbReference type="InterPro" id="IPR027275">
    <property type="entry name" value="PRC-brl_dom"/>
</dbReference>
<gene>
    <name evidence="2" type="ORF">PUW23_19920</name>
    <name evidence="3" type="ORF">PUW25_19805</name>
</gene>
<evidence type="ECO:0000313" key="3">
    <source>
        <dbReference type="EMBL" id="WDI01484.1"/>
    </source>
</evidence>
<dbReference type="EMBL" id="CP118101">
    <property type="protein sequence ID" value="WDH81757.1"/>
    <property type="molecule type" value="Genomic_DNA"/>
</dbReference>
<dbReference type="Pfam" id="PF05239">
    <property type="entry name" value="PRC"/>
    <property type="match status" value="2"/>
</dbReference>
<dbReference type="Proteomes" id="UP001220962">
    <property type="component" value="Chromosome"/>
</dbReference>
<sequence>MKLQEMIGLAVYDITVGRQIGKIVDFLLTEDWKICGIELDGRALFSGKVKTIEWGDIVAYGEDAVMIRNQQAIRHTEADDIQYSYAKGHHKLRDMPVLTREGLMLGHVTDVYFDQELGNHIISLEISDGFVTDLMEGRKWLPLVEEITLGEHAIIVPTASEQHLYRMN</sequence>
<evidence type="ECO:0000313" key="5">
    <source>
        <dbReference type="Proteomes" id="UP001221519"/>
    </source>
</evidence>
<dbReference type="AlphaFoldDB" id="A0AAX3MZI5"/>
<organism evidence="2 4">
    <name type="scientific">Paenibacillus urinalis</name>
    <dbReference type="NCBI Taxonomy" id="521520"/>
    <lineage>
        <taxon>Bacteria</taxon>
        <taxon>Bacillati</taxon>
        <taxon>Bacillota</taxon>
        <taxon>Bacilli</taxon>
        <taxon>Bacillales</taxon>
        <taxon>Paenibacillaceae</taxon>
        <taxon>Paenibacillus</taxon>
    </lineage>
</organism>
<evidence type="ECO:0000259" key="1">
    <source>
        <dbReference type="Pfam" id="PF05239"/>
    </source>
</evidence>
<dbReference type="Gene3D" id="2.30.30.240">
    <property type="entry name" value="PRC-barrel domain"/>
    <property type="match status" value="2"/>
</dbReference>
<dbReference type="Proteomes" id="UP001221519">
    <property type="component" value="Chromosome"/>
</dbReference>
<dbReference type="InterPro" id="IPR011033">
    <property type="entry name" value="PRC_barrel-like_sf"/>
</dbReference>
<feature type="domain" description="PRC-barrel" evidence="1">
    <location>
        <begin position="90"/>
        <end position="162"/>
    </location>
</feature>
<feature type="domain" description="PRC-barrel" evidence="1">
    <location>
        <begin position="3"/>
        <end position="69"/>
    </location>
</feature>
<proteinExistence type="predicted"/>
<reference evidence="2 5" key="1">
    <citation type="submission" date="2023-02" db="EMBL/GenBank/DDBJ databases">
        <title>Pathogen: clinical or host-associated sample.</title>
        <authorList>
            <person name="Hergert J."/>
            <person name="Casey R."/>
            <person name="Wagner J."/>
            <person name="Young E.L."/>
            <person name="Oakeson K.F."/>
        </authorList>
    </citation>
    <scope>NUCLEOTIDE SEQUENCE</scope>
    <source>
        <strain evidence="3 5">2022CK-00829</strain>
        <strain evidence="2">2022CK-00830</strain>
    </source>
</reference>
<dbReference type="SUPFAM" id="SSF50346">
    <property type="entry name" value="PRC-barrel domain"/>
    <property type="match status" value="2"/>
</dbReference>